<dbReference type="OrthoDB" id="163854at2"/>
<evidence type="ECO:0000313" key="2">
    <source>
        <dbReference type="Proteomes" id="UP000287171"/>
    </source>
</evidence>
<evidence type="ECO:0008006" key="3">
    <source>
        <dbReference type="Google" id="ProtNLM"/>
    </source>
</evidence>
<dbReference type="AlphaFoldDB" id="A0A402B2H9"/>
<organism evidence="1 2">
    <name type="scientific">Dictyobacter alpinus</name>
    <dbReference type="NCBI Taxonomy" id="2014873"/>
    <lineage>
        <taxon>Bacteria</taxon>
        <taxon>Bacillati</taxon>
        <taxon>Chloroflexota</taxon>
        <taxon>Ktedonobacteria</taxon>
        <taxon>Ktedonobacterales</taxon>
        <taxon>Dictyobacteraceae</taxon>
        <taxon>Dictyobacter</taxon>
    </lineage>
</organism>
<gene>
    <name evidence="1" type="ORF">KDA_10480</name>
</gene>
<evidence type="ECO:0000313" key="1">
    <source>
        <dbReference type="EMBL" id="GCE25564.1"/>
    </source>
</evidence>
<name>A0A402B2H9_9CHLR</name>
<proteinExistence type="predicted"/>
<dbReference type="EMBL" id="BIFT01000001">
    <property type="protein sequence ID" value="GCE25564.1"/>
    <property type="molecule type" value="Genomic_DNA"/>
</dbReference>
<dbReference type="RefSeq" id="WP_126626134.1">
    <property type="nucleotide sequence ID" value="NZ_BIFT01000001.1"/>
</dbReference>
<comment type="caution">
    <text evidence="1">The sequence shown here is derived from an EMBL/GenBank/DDBJ whole genome shotgun (WGS) entry which is preliminary data.</text>
</comment>
<keyword evidence="2" id="KW-1185">Reference proteome</keyword>
<dbReference type="Proteomes" id="UP000287171">
    <property type="component" value="Unassembled WGS sequence"/>
</dbReference>
<sequence length="174" mass="17826">MSAIRTDKDKTYLAGGRPGLRLMGDTVESADALKKASRLGIVAGLRSMTPLAALAWTSESTPPVLRNVTAFLAVGEIIGDKLPLTPSRIKSGPFMGRIALGALSGALLCKRLQQPLLPGAIRGGLGAVIGTLAGATYRSIVPEATGLPDFICALAEDGVAVSLAFAAATPDTQE</sequence>
<reference evidence="2" key="1">
    <citation type="submission" date="2018-12" db="EMBL/GenBank/DDBJ databases">
        <title>Tengunoibacter tsumagoiensis gen. nov., sp. nov., Dictyobacter kobayashii sp. nov., D. alpinus sp. nov., and D. joshuensis sp. nov. and description of Dictyobacteraceae fam. nov. within the order Ktedonobacterales isolated from Tengu-no-mugimeshi.</title>
        <authorList>
            <person name="Wang C.M."/>
            <person name="Zheng Y."/>
            <person name="Sakai Y."/>
            <person name="Toyoda A."/>
            <person name="Minakuchi Y."/>
            <person name="Abe K."/>
            <person name="Yokota A."/>
            <person name="Yabe S."/>
        </authorList>
    </citation>
    <scope>NUCLEOTIDE SEQUENCE [LARGE SCALE GENOMIC DNA]</scope>
    <source>
        <strain evidence="2">Uno16</strain>
    </source>
</reference>
<protein>
    <recommendedName>
        <fullName evidence="3">DUF4126 domain-containing protein</fullName>
    </recommendedName>
</protein>
<accession>A0A402B2H9</accession>